<proteinExistence type="predicted"/>
<dbReference type="EMBL" id="PXYK01000052">
    <property type="protein sequence ID" value="PSJ50310.1"/>
    <property type="molecule type" value="Genomic_DNA"/>
</dbReference>
<dbReference type="RefSeq" id="WP_106775638.1">
    <property type="nucleotide sequence ID" value="NZ_PXYK01000052.1"/>
</dbReference>
<reference evidence="2 3" key="1">
    <citation type="submission" date="2018-03" db="EMBL/GenBank/DDBJ databases">
        <title>The draft genome of Mesorhizobium sp. 6GN-30.</title>
        <authorList>
            <person name="Liu L."/>
            <person name="Li L."/>
            <person name="Wang T."/>
            <person name="Zhang X."/>
            <person name="Liang L."/>
        </authorList>
    </citation>
    <scope>NUCLEOTIDE SEQUENCE [LARGE SCALE GENOMIC DNA]</scope>
    <source>
        <strain evidence="2 3">6GN30</strain>
    </source>
</reference>
<protein>
    <submittedName>
        <fullName evidence="2">Uncharacterized protein</fullName>
    </submittedName>
</protein>
<sequence>MQPIFGAAAMVAVCLLGAGCQTKGIYASVHDAHVVDVAVHYQSNTVPPSVAPRLRETLRSRFAAMPKTGPEKCVSVTIAEYHLKNPALSLLVGDSNRMTGTVRSVDRATGKIDGTKRVVALDTYALNGVIGAVQAATQDAGKAERALTAGMENEVVTAVYGSEVAKVRPRPAAPPAAPATTGAVQPAAPSTAAKPPHAPAPAPASAACPAAIAQG</sequence>
<accession>A0A2P7RJB4</accession>
<dbReference type="AlphaFoldDB" id="A0A2P7RJB4"/>
<comment type="caution">
    <text evidence="2">The sequence shown here is derived from an EMBL/GenBank/DDBJ whole genome shotgun (WGS) entry which is preliminary data.</text>
</comment>
<feature type="region of interest" description="Disordered" evidence="1">
    <location>
        <begin position="167"/>
        <end position="209"/>
    </location>
</feature>
<dbReference type="OrthoDB" id="7915991at2"/>
<evidence type="ECO:0000313" key="3">
    <source>
        <dbReference type="Proteomes" id="UP000241229"/>
    </source>
</evidence>
<feature type="compositionally biased region" description="Low complexity" evidence="1">
    <location>
        <begin position="178"/>
        <end position="195"/>
    </location>
</feature>
<name>A0A2P7RJB4_9HYPH</name>
<organism evidence="2 3">
    <name type="scientific">Kumtagia ephedrae</name>
    <dbReference type="NCBI Taxonomy" id="2116701"/>
    <lineage>
        <taxon>Bacteria</taxon>
        <taxon>Pseudomonadati</taxon>
        <taxon>Pseudomonadota</taxon>
        <taxon>Alphaproteobacteria</taxon>
        <taxon>Hyphomicrobiales</taxon>
        <taxon>Phyllobacteriaceae</taxon>
        <taxon>Kumtagia</taxon>
    </lineage>
</organism>
<keyword evidence="3" id="KW-1185">Reference proteome</keyword>
<dbReference type="Proteomes" id="UP000241229">
    <property type="component" value="Unassembled WGS sequence"/>
</dbReference>
<gene>
    <name evidence="2" type="ORF">C7I84_28760</name>
</gene>
<evidence type="ECO:0000313" key="2">
    <source>
        <dbReference type="EMBL" id="PSJ50310.1"/>
    </source>
</evidence>
<evidence type="ECO:0000256" key="1">
    <source>
        <dbReference type="SAM" id="MobiDB-lite"/>
    </source>
</evidence>